<dbReference type="Proteomes" id="UP001230496">
    <property type="component" value="Chromosome"/>
</dbReference>
<proteinExistence type="predicted"/>
<organism evidence="12 13">
    <name type="scientific">Marivirga salinarum</name>
    <dbReference type="NCBI Taxonomy" id="3059078"/>
    <lineage>
        <taxon>Bacteria</taxon>
        <taxon>Pseudomonadati</taxon>
        <taxon>Bacteroidota</taxon>
        <taxon>Cytophagia</taxon>
        <taxon>Cytophagales</taxon>
        <taxon>Marivirgaceae</taxon>
        <taxon>Marivirga</taxon>
    </lineage>
</organism>
<dbReference type="InterPro" id="IPR005467">
    <property type="entry name" value="His_kinase_dom"/>
</dbReference>
<protein>
    <recommendedName>
        <fullName evidence="3">histidine kinase</fullName>
        <ecNumber evidence="3">2.7.13.3</ecNumber>
    </recommendedName>
</protein>
<keyword evidence="9 10" id="KW-0472">Membrane</keyword>
<dbReference type="GO" id="GO:0000155">
    <property type="term" value="F:phosphorelay sensor kinase activity"/>
    <property type="evidence" value="ECO:0007669"/>
    <property type="project" value="InterPro"/>
</dbReference>
<keyword evidence="8 10" id="KW-1133">Transmembrane helix</keyword>
<keyword evidence="5" id="KW-0808">Transferase</keyword>
<evidence type="ECO:0000256" key="7">
    <source>
        <dbReference type="ARBA" id="ARBA00022777"/>
    </source>
</evidence>
<dbReference type="RefSeq" id="WP_308349954.1">
    <property type="nucleotide sequence ID" value="NZ_CP129971.1"/>
</dbReference>
<evidence type="ECO:0000313" key="12">
    <source>
        <dbReference type="EMBL" id="WMN12106.1"/>
    </source>
</evidence>
<keyword evidence="13" id="KW-1185">Reference proteome</keyword>
<accession>A0AA51RBD8</accession>
<name>A0AA51RBD8_9BACT</name>
<evidence type="ECO:0000256" key="9">
    <source>
        <dbReference type="ARBA" id="ARBA00023136"/>
    </source>
</evidence>
<dbReference type="Gene3D" id="3.30.565.10">
    <property type="entry name" value="Histidine kinase-like ATPase, C-terminal domain"/>
    <property type="match status" value="1"/>
</dbReference>
<dbReference type="SUPFAM" id="SSF55874">
    <property type="entry name" value="ATPase domain of HSP90 chaperone/DNA topoisomerase II/histidine kinase"/>
    <property type="match status" value="1"/>
</dbReference>
<keyword evidence="4" id="KW-0597">Phosphoprotein</keyword>
<dbReference type="InterPro" id="IPR050398">
    <property type="entry name" value="HssS/ArlS-like"/>
</dbReference>
<dbReference type="GO" id="GO:0016020">
    <property type="term" value="C:membrane"/>
    <property type="evidence" value="ECO:0007669"/>
    <property type="project" value="UniProtKB-SubCell"/>
</dbReference>
<dbReference type="PANTHER" id="PTHR45528:SF12">
    <property type="entry name" value="SENSOR HISTIDINE KINASE ARSS"/>
    <property type="match status" value="1"/>
</dbReference>
<dbReference type="InterPro" id="IPR036890">
    <property type="entry name" value="HATPase_C_sf"/>
</dbReference>
<dbReference type="InterPro" id="IPR003661">
    <property type="entry name" value="HisK_dim/P_dom"/>
</dbReference>
<evidence type="ECO:0000256" key="5">
    <source>
        <dbReference type="ARBA" id="ARBA00022679"/>
    </source>
</evidence>
<comment type="catalytic activity">
    <reaction evidence="1">
        <text>ATP + protein L-histidine = ADP + protein N-phospho-L-histidine.</text>
        <dbReference type="EC" id="2.7.13.3"/>
    </reaction>
</comment>
<dbReference type="Pfam" id="PF00512">
    <property type="entry name" value="HisKA"/>
    <property type="match status" value="1"/>
</dbReference>
<evidence type="ECO:0000256" key="3">
    <source>
        <dbReference type="ARBA" id="ARBA00012438"/>
    </source>
</evidence>
<evidence type="ECO:0000256" key="4">
    <source>
        <dbReference type="ARBA" id="ARBA00022553"/>
    </source>
</evidence>
<evidence type="ECO:0000313" key="13">
    <source>
        <dbReference type="Proteomes" id="UP001230496"/>
    </source>
</evidence>
<dbReference type="EMBL" id="CP129971">
    <property type="protein sequence ID" value="WMN12106.1"/>
    <property type="molecule type" value="Genomic_DNA"/>
</dbReference>
<dbReference type="PROSITE" id="PS50109">
    <property type="entry name" value="HIS_KIN"/>
    <property type="match status" value="1"/>
</dbReference>
<keyword evidence="7 12" id="KW-0418">Kinase</keyword>
<dbReference type="EC" id="2.7.13.3" evidence="3"/>
<sequence length="427" mass="49329">MKLLTYTSRIQILYFLILFGIFSILFYLVLSWNVLQNVDEVLYNRKVNLLAYLQDNPDAPFKGDNPLDDFTFYPIEEAVFQRGKESYTDILIYEPVDNELDEYRKLTAFVKLQGKHYRLEIVKPHLEAAEMIGTIAITLGGLLLGLALSFYLSHRIISKKIWKPFFEMLEKLRHFRLDKQQLPELSTSPIDEFQLLNETIMDLVLKNMEVFESQKQFIENASHEMQTPLSVIQSRLEALIGQAELTKEQAEILEGIIGSTQRLKKLNKTLLLLSKIENRQFLLAEQVDVNTIISRSLEYYEEQKAALNISVKTKTQNRLVAQGNAMLTEILVQNLLKNAFLHNVEDGMLNIQTQDNKLIIANTGHEKQKKGPVLEKNKLFNRFYKQSGNPDTWGLGLAIAQKIAETNGWSLHYREVDDLHIFEVDFG</sequence>
<dbReference type="SMART" id="SM00388">
    <property type="entry name" value="HisKA"/>
    <property type="match status" value="1"/>
</dbReference>
<dbReference type="SUPFAM" id="SSF47384">
    <property type="entry name" value="Homodimeric domain of signal transducing histidine kinase"/>
    <property type="match status" value="1"/>
</dbReference>
<evidence type="ECO:0000259" key="11">
    <source>
        <dbReference type="PROSITE" id="PS50109"/>
    </source>
</evidence>
<keyword evidence="6 10" id="KW-0812">Transmembrane</keyword>
<feature type="transmembrane region" description="Helical" evidence="10">
    <location>
        <begin position="131"/>
        <end position="153"/>
    </location>
</feature>
<dbReference type="CDD" id="cd00082">
    <property type="entry name" value="HisKA"/>
    <property type="match status" value="1"/>
</dbReference>
<evidence type="ECO:0000256" key="6">
    <source>
        <dbReference type="ARBA" id="ARBA00022692"/>
    </source>
</evidence>
<gene>
    <name evidence="12" type="ORF">QYS49_32445</name>
</gene>
<dbReference type="KEGG" id="msaa:QYS49_32445"/>
<dbReference type="Gene3D" id="1.10.287.130">
    <property type="match status" value="1"/>
</dbReference>
<evidence type="ECO:0000256" key="8">
    <source>
        <dbReference type="ARBA" id="ARBA00022989"/>
    </source>
</evidence>
<evidence type="ECO:0000256" key="1">
    <source>
        <dbReference type="ARBA" id="ARBA00000085"/>
    </source>
</evidence>
<reference evidence="12 13" key="1">
    <citation type="submission" date="2023-08" db="EMBL/GenBank/DDBJ databases">
        <title>Comparative genomics and taxonomic characterization of three novel marine species of genus Marivirga.</title>
        <authorList>
            <person name="Muhammad N."/>
            <person name="Kim S.-G."/>
        </authorList>
    </citation>
    <scope>NUCLEOTIDE SEQUENCE [LARGE SCALE GENOMIC DNA]</scope>
    <source>
        <strain evidence="12 13">BDSF4-3</strain>
    </source>
</reference>
<evidence type="ECO:0000256" key="2">
    <source>
        <dbReference type="ARBA" id="ARBA00004141"/>
    </source>
</evidence>
<evidence type="ECO:0000256" key="10">
    <source>
        <dbReference type="SAM" id="Phobius"/>
    </source>
</evidence>
<comment type="subcellular location">
    <subcellularLocation>
        <location evidence="2">Membrane</location>
        <topology evidence="2">Multi-pass membrane protein</topology>
    </subcellularLocation>
</comment>
<dbReference type="PANTHER" id="PTHR45528">
    <property type="entry name" value="SENSOR HISTIDINE KINASE CPXA"/>
    <property type="match status" value="1"/>
</dbReference>
<feature type="domain" description="Histidine kinase" evidence="11">
    <location>
        <begin position="220"/>
        <end position="427"/>
    </location>
</feature>
<dbReference type="InterPro" id="IPR036097">
    <property type="entry name" value="HisK_dim/P_sf"/>
</dbReference>
<dbReference type="AlphaFoldDB" id="A0AA51RBD8"/>
<feature type="transmembrane region" description="Helical" evidence="10">
    <location>
        <begin position="12"/>
        <end position="35"/>
    </location>
</feature>